<reference evidence="2 3" key="1">
    <citation type="submission" date="2018-12" db="EMBL/GenBank/DDBJ databases">
        <title>Draft genome sequence of Embleya hyalina NBRC 13850T.</title>
        <authorList>
            <person name="Komaki H."/>
            <person name="Hosoyama A."/>
            <person name="Kimura A."/>
            <person name="Ichikawa N."/>
            <person name="Tamura T."/>
        </authorList>
    </citation>
    <scope>NUCLEOTIDE SEQUENCE [LARGE SCALE GENOMIC DNA]</scope>
    <source>
        <strain evidence="2 3">NBRC 13850</strain>
    </source>
</reference>
<dbReference type="AlphaFoldDB" id="A0A401YIW7"/>
<feature type="compositionally biased region" description="Basic and acidic residues" evidence="1">
    <location>
        <begin position="210"/>
        <end position="221"/>
    </location>
</feature>
<feature type="compositionally biased region" description="Basic and acidic residues" evidence="1">
    <location>
        <begin position="254"/>
        <end position="267"/>
    </location>
</feature>
<feature type="region of interest" description="Disordered" evidence="1">
    <location>
        <begin position="79"/>
        <end position="126"/>
    </location>
</feature>
<dbReference type="EMBL" id="BIFH01000015">
    <property type="protein sequence ID" value="GCD94469.1"/>
    <property type="molecule type" value="Genomic_DNA"/>
</dbReference>
<dbReference type="Proteomes" id="UP000286931">
    <property type="component" value="Unassembled WGS sequence"/>
</dbReference>
<feature type="region of interest" description="Disordered" evidence="1">
    <location>
        <begin position="1"/>
        <end position="58"/>
    </location>
</feature>
<sequence length="296" mass="32822">MRKQPCVLNGPQGPIAHRCPLPPAIPRRFRHPSGTARSAHLPRPRSRPAQPPTNAAHSLRRGEPTALLHHHMHPDVGTRRLRHRHEQRQAHHGSAEVDHRQAHRHHPRADPPRPASACGAVHGERRRRLALRRPEGGSPAPLQLHLSVATRDPAVRRYRSSLSGPASHGQRPGRRDRRHPPRADGPHGPVDVASRAHLPTRPCRPGQSHRRLDREADHEVSTSRSTRIRHGSGTRGVGALETTKAQVADHVRDLGLHSTSGRRESNSRSKLGKRRSSGPQRGLVTCAASWLVLLVR</sequence>
<proteinExistence type="predicted"/>
<organism evidence="2 3">
    <name type="scientific">Embleya hyalina</name>
    <dbReference type="NCBI Taxonomy" id="516124"/>
    <lineage>
        <taxon>Bacteria</taxon>
        <taxon>Bacillati</taxon>
        <taxon>Actinomycetota</taxon>
        <taxon>Actinomycetes</taxon>
        <taxon>Kitasatosporales</taxon>
        <taxon>Streptomycetaceae</taxon>
        <taxon>Embleya</taxon>
    </lineage>
</organism>
<feature type="compositionally biased region" description="Basic residues" evidence="1">
    <location>
        <begin position="171"/>
        <end position="180"/>
    </location>
</feature>
<evidence type="ECO:0000256" key="1">
    <source>
        <dbReference type="SAM" id="MobiDB-lite"/>
    </source>
</evidence>
<evidence type="ECO:0000313" key="3">
    <source>
        <dbReference type="Proteomes" id="UP000286931"/>
    </source>
</evidence>
<keyword evidence="3" id="KW-1185">Reference proteome</keyword>
<comment type="caution">
    <text evidence="2">The sequence shown here is derived from an EMBL/GenBank/DDBJ whole genome shotgun (WGS) entry which is preliminary data.</text>
</comment>
<protein>
    <submittedName>
        <fullName evidence="2">Uncharacterized protein</fullName>
    </submittedName>
</protein>
<evidence type="ECO:0000313" key="2">
    <source>
        <dbReference type="EMBL" id="GCD94469.1"/>
    </source>
</evidence>
<feature type="region of interest" description="Disordered" evidence="1">
    <location>
        <begin position="254"/>
        <end position="280"/>
    </location>
</feature>
<accession>A0A401YIW7</accession>
<feature type="region of interest" description="Disordered" evidence="1">
    <location>
        <begin position="157"/>
        <end position="238"/>
    </location>
</feature>
<feature type="compositionally biased region" description="Basic and acidic residues" evidence="1">
    <location>
        <begin position="87"/>
        <end position="100"/>
    </location>
</feature>
<gene>
    <name evidence="2" type="ORF">EHYA_02138</name>
</gene>
<name>A0A401YIW7_9ACTN</name>